<dbReference type="Gene3D" id="1.20.1250.20">
    <property type="entry name" value="MFS general substrate transporter like domains"/>
    <property type="match status" value="1"/>
</dbReference>
<dbReference type="PROSITE" id="PS01022">
    <property type="entry name" value="PTR2_1"/>
    <property type="match status" value="1"/>
</dbReference>
<dbReference type="GeneID" id="113203478"/>
<protein>
    <submittedName>
        <fullName evidence="10">Peptide transporter family 1-like isoform X1</fullName>
    </submittedName>
</protein>
<feature type="transmembrane region" description="Helical" evidence="8">
    <location>
        <begin position="120"/>
        <end position="139"/>
    </location>
</feature>
<feature type="transmembrane region" description="Helical" evidence="8">
    <location>
        <begin position="299"/>
        <end position="319"/>
    </location>
</feature>
<dbReference type="AlphaFoldDB" id="A0A9C6TNH3"/>
<dbReference type="GO" id="GO:0022857">
    <property type="term" value="F:transmembrane transporter activity"/>
    <property type="evidence" value="ECO:0007669"/>
    <property type="project" value="InterPro"/>
</dbReference>
<dbReference type="SUPFAM" id="SSF103473">
    <property type="entry name" value="MFS general substrate transporter"/>
    <property type="match status" value="1"/>
</dbReference>
<feature type="compositionally biased region" description="Gly residues" evidence="7">
    <location>
        <begin position="9"/>
        <end position="20"/>
    </location>
</feature>
<evidence type="ECO:0000313" key="9">
    <source>
        <dbReference type="Proteomes" id="UP000504606"/>
    </source>
</evidence>
<dbReference type="OrthoDB" id="8904098at2759"/>
<feature type="compositionally biased region" description="Basic and acidic residues" evidence="7">
    <location>
        <begin position="514"/>
        <end position="539"/>
    </location>
</feature>
<organism evidence="9 10">
    <name type="scientific">Frankliniella occidentalis</name>
    <name type="common">Western flower thrips</name>
    <name type="synonym">Euthrips occidentalis</name>
    <dbReference type="NCBI Taxonomy" id="133901"/>
    <lineage>
        <taxon>Eukaryota</taxon>
        <taxon>Metazoa</taxon>
        <taxon>Ecdysozoa</taxon>
        <taxon>Arthropoda</taxon>
        <taxon>Hexapoda</taxon>
        <taxon>Insecta</taxon>
        <taxon>Pterygota</taxon>
        <taxon>Neoptera</taxon>
        <taxon>Paraneoptera</taxon>
        <taxon>Thysanoptera</taxon>
        <taxon>Terebrantia</taxon>
        <taxon>Thripoidea</taxon>
        <taxon>Thripidae</taxon>
        <taxon>Frankliniella</taxon>
    </lineage>
</organism>
<proteinExistence type="inferred from homology"/>
<evidence type="ECO:0000313" key="10">
    <source>
        <dbReference type="RefSeq" id="XP_052119771.1"/>
    </source>
</evidence>
<dbReference type="InterPro" id="IPR036259">
    <property type="entry name" value="MFS_trans_sf"/>
</dbReference>
<keyword evidence="4" id="KW-0653">Protein transport</keyword>
<feature type="transmembrane region" description="Helical" evidence="8">
    <location>
        <begin position="347"/>
        <end position="371"/>
    </location>
</feature>
<comment type="similarity">
    <text evidence="2">Belongs to the major facilitator superfamily. Proton-dependent oligopeptide transporter (POT/PTR) (TC 2.A.17) family.</text>
</comment>
<accession>A0A9C6TNH3</accession>
<evidence type="ECO:0000256" key="4">
    <source>
        <dbReference type="ARBA" id="ARBA00022856"/>
    </source>
</evidence>
<dbReference type="Proteomes" id="UP000504606">
    <property type="component" value="Unplaced"/>
</dbReference>
<evidence type="ECO:0000256" key="1">
    <source>
        <dbReference type="ARBA" id="ARBA00004141"/>
    </source>
</evidence>
<feature type="transmembrane region" description="Helical" evidence="8">
    <location>
        <begin position="221"/>
        <end position="242"/>
    </location>
</feature>
<keyword evidence="9" id="KW-1185">Reference proteome</keyword>
<keyword evidence="4" id="KW-0813">Transport</keyword>
<keyword evidence="4" id="KW-0571">Peptide transport</keyword>
<evidence type="ECO:0000256" key="6">
    <source>
        <dbReference type="ARBA" id="ARBA00023136"/>
    </source>
</evidence>
<dbReference type="Pfam" id="PF00854">
    <property type="entry name" value="PTR2"/>
    <property type="match status" value="1"/>
</dbReference>
<evidence type="ECO:0000256" key="2">
    <source>
        <dbReference type="ARBA" id="ARBA00005982"/>
    </source>
</evidence>
<keyword evidence="6 8" id="KW-0472">Membrane</keyword>
<dbReference type="RefSeq" id="XP_052119771.1">
    <property type="nucleotide sequence ID" value="XM_052263811.1"/>
</dbReference>
<feature type="transmembrane region" description="Helical" evidence="8">
    <location>
        <begin position="188"/>
        <end position="209"/>
    </location>
</feature>
<dbReference type="InterPro" id="IPR000109">
    <property type="entry name" value="POT_fam"/>
</dbReference>
<evidence type="ECO:0000256" key="8">
    <source>
        <dbReference type="SAM" id="Phobius"/>
    </source>
</evidence>
<feature type="transmembrane region" description="Helical" evidence="8">
    <location>
        <begin position="383"/>
        <end position="400"/>
    </location>
</feature>
<comment type="subcellular location">
    <subcellularLocation>
        <location evidence="1">Membrane</location>
        <topology evidence="1">Multi-pass membrane protein</topology>
    </subcellularLocation>
</comment>
<sequence length="539" mass="59297">MEADTTGSVQGGRGQQGYPGGKDELTSKGKATAELEAAADTSQKELRYPRAVFLVILNEFCERFSFYGLRAVLVLFLKDKLGLTEDNSTVVFHSFNMVCYLFPVFGGIVSDSYLGKFRTILILSLVYSVGNVMLSLASWRTLGLPGLATTCVGLFLIGVGTGGIKPCVSSFGGDQFVLPQQQRQLEQFFSIFYFIINAGGSLAILVTPMMRVRPCLGEDTCYPLCFGTPALLMVFFCSVFVAGRPLYAMKDPEGNVLLRVARCVGGAGWRRLRHGPRPDGGHWLDAAVPRWGDALVADVKVLLSLLVMAVPLPVFWALFDMQGSRWTFQARQLDGQVGSWLVQPDQIGLSGGVMVLIMLPMFEAWLHPWLARFGVLVTPLQRMSVGGLMAAAAYVCAAVLEMQVQQQGAGQIHIFWQLPQYFFIALADIWFAIAVLEFGYKEAPVSMKSSITALFLLTTAVGDIIVIVITSSEVFSDRVVEFFTYASLMAVVMCVFMFLAWRYKYVGQPNRPVKGADDDGVRKDAAVTKTDTRDPQKNR</sequence>
<evidence type="ECO:0000256" key="3">
    <source>
        <dbReference type="ARBA" id="ARBA00022692"/>
    </source>
</evidence>
<feature type="transmembrane region" description="Helical" evidence="8">
    <location>
        <begin position="89"/>
        <end position="108"/>
    </location>
</feature>
<name>A0A9C6TNH3_FRAOC</name>
<evidence type="ECO:0000256" key="7">
    <source>
        <dbReference type="SAM" id="MobiDB-lite"/>
    </source>
</evidence>
<reference evidence="10" key="1">
    <citation type="submission" date="2025-08" db="UniProtKB">
        <authorList>
            <consortium name="RefSeq"/>
        </authorList>
    </citation>
    <scope>IDENTIFICATION</scope>
    <source>
        <tissue evidence="10">Whole organism</tissue>
    </source>
</reference>
<dbReference type="GO" id="GO:0016020">
    <property type="term" value="C:membrane"/>
    <property type="evidence" value="ECO:0007669"/>
    <property type="project" value="UniProtKB-SubCell"/>
</dbReference>
<dbReference type="GO" id="GO:0006857">
    <property type="term" value="P:oligopeptide transport"/>
    <property type="evidence" value="ECO:0007669"/>
    <property type="project" value="InterPro"/>
</dbReference>
<keyword evidence="3 8" id="KW-0812">Transmembrane</keyword>
<feature type="region of interest" description="Disordered" evidence="7">
    <location>
        <begin position="512"/>
        <end position="539"/>
    </location>
</feature>
<gene>
    <name evidence="10" type="primary">LOC113203478</name>
</gene>
<dbReference type="InterPro" id="IPR018456">
    <property type="entry name" value="PTR2_symporter_CS"/>
</dbReference>
<feature type="region of interest" description="Disordered" evidence="7">
    <location>
        <begin position="1"/>
        <end position="26"/>
    </location>
</feature>
<feature type="transmembrane region" description="Helical" evidence="8">
    <location>
        <begin position="145"/>
        <end position="168"/>
    </location>
</feature>
<feature type="transmembrane region" description="Helical" evidence="8">
    <location>
        <begin position="451"/>
        <end position="470"/>
    </location>
</feature>
<feature type="transmembrane region" description="Helical" evidence="8">
    <location>
        <begin position="482"/>
        <end position="501"/>
    </location>
</feature>
<evidence type="ECO:0000256" key="5">
    <source>
        <dbReference type="ARBA" id="ARBA00022989"/>
    </source>
</evidence>
<dbReference type="PANTHER" id="PTHR11654">
    <property type="entry name" value="OLIGOPEPTIDE TRANSPORTER-RELATED"/>
    <property type="match status" value="1"/>
</dbReference>
<feature type="transmembrane region" description="Helical" evidence="8">
    <location>
        <begin position="51"/>
        <end position="77"/>
    </location>
</feature>
<feature type="transmembrane region" description="Helical" evidence="8">
    <location>
        <begin position="420"/>
        <end position="439"/>
    </location>
</feature>
<dbReference type="KEGG" id="foc:113203478"/>
<keyword evidence="5 8" id="KW-1133">Transmembrane helix</keyword>
<dbReference type="CDD" id="cd17347">
    <property type="entry name" value="MFS_SLC15A1_2_like"/>
    <property type="match status" value="1"/>
</dbReference>